<accession>A0A9R1CX83</accession>
<evidence type="ECO:0000256" key="7">
    <source>
        <dbReference type="ARBA" id="ARBA00022833"/>
    </source>
</evidence>
<evidence type="ECO:0000259" key="12">
    <source>
        <dbReference type="PROSITE" id="PS51721"/>
    </source>
</evidence>
<dbReference type="Gene3D" id="3.40.50.300">
    <property type="entry name" value="P-loop containing nucleotide triphosphate hydrolases"/>
    <property type="match status" value="1"/>
</dbReference>
<keyword evidence="5 10" id="KW-0547">Nucleotide-binding</keyword>
<reference evidence="13" key="1">
    <citation type="journal article" date="2022" name="Int. J. Syst. Evol. Microbiol.">
        <title>Prevotella lacticifex sp. nov., isolated from the rumen of cows.</title>
        <authorList>
            <person name="Shinkai T."/>
            <person name="Ikeyama N."/>
            <person name="Kumagai M."/>
            <person name="Ohmori H."/>
            <person name="Sakamoto M."/>
            <person name="Ohkuma M."/>
            <person name="Mitsumori M."/>
        </authorList>
    </citation>
    <scope>NUCLEOTIDE SEQUENCE</scope>
    <source>
        <strain evidence="13">R5076</strain>
    </source>
</reference>
<feature type="domain" description="EngC GTPase" evidence="11">
    <location>
        <begin position="86"/>
        <end position="254"/>
    </location>
</feature>
<evidence type="ECO:0000256" key="10">
    <source>
        <dbReference type="HAMAP-Rule" id="MF_01820"/>
    </source>
</evidence>
<feature type="domain" description="CP-type G" evidence="12">
    <location>
        <begin position="77"/>
        <end position="256"/>
    </location>
</feature>
<comment type="subunit">
    <text evidence="10">Monomer. Associates with 30S ribosomal subunit, binds 16S rRNA.</text>
</comment>
<proteinExistence type="inferred from homology"/>
<evidence type="ECO:0000256" key="5">
    <source>
        <dbReference type="ARBA" id="ARBA00022741"/>
    </source>
</evidence>
<evidence type="ECO:0000256" key="4">
    <source>
        <dbReference type="ARBA" id="ARBA00022730"/>
    </source>
</evidence>
<dbReference type="SUPFAM" id="SSF52540">
    <property type="entry name" value="P-loop containing nucleoside triphosphate hydrolases"/>
    <property type="match status" value="1"/>
</dbReference>
<dbReference type="InterPro" id="IPR031944">
    <property type="entry name" value="RsgA_N"/>
</dbReference>
<dbReference type="AlphaFoldDB" id="A0A9R1CX83"/>
<keyword evidence="2 10" id="KW-0690">Ribosome biogenesis</keyword>
<comment type="similarity">
    <text evidence="10">Belongs to the TRAFAC class YlqF/YawG GTPase family. RsgA subfamily.</text>
</comment>
<name>A0A9R1CX83_9BACT</name>
<comment type="cofactor">
    <cofactor evidence="10">
        <name>Zn(2+)</name>
        <dbReference type="ChEBI" id="CHEBI:29105"/>
    </cofactor>
    <text evidence="10">Binds 1 zinc ion per subunit.</text>
</comment>
<keyword evidence="8 10" id="KW-0694">RNA-binding</keyword>
<keyword evidence="1 10" id="KW-0963">Cytoplasm</keyword>
<dbReference type="InterPro" id="IPR010914">
    <property type="entry name" value="RsgA_GTPase_dom"/>
</dbReference>
<dbReference type="GO" id="GO:0046872">
    <property type="term" value="F:metal ion binding"/>
    <property type="evidence" value="ECO:0007669"/>
    <property type="project" value="UniProtKB-KW"/>
</dbReference>
<dbReference type="GO" id="GO:0005525">
    <property type="term" value="F:GTP binding"/>
    <property type="evidence" value="ECO:0007669"/>
    <property type="project" value="UniProtKB-UniRule"/>
</dbReference>
<organism evidence="13 14">
    <name type="scientific">Prevotella lacticifex</name>
    <dbReference type="NCBI Taxonomy" id="2854755"/>
    <lineage>
        <taxon>Bacteria</taxon>
        <taxon>Pseudomonadati</taxon>
        <taxon>Bacteroidota</taxon>
        <taxon>Bacteroidia</taxon>
        <taxon>Bacteroidales</taxon>
        <taxon>Prevotellaceae</taxon>
        <taxon>Prevotella</taxon>
    </lineage>
</organism>
<dbReference type="EC" id="3.6.1.-" evidence="10"/>
<feature type="binding site" evidence="10">
    <location>
        <position position="287"/>
    </location>
    <ligand>
        <name>Zn(2+)</name>
        <dbReference type="ChEBI" id="CHEBI:29105"/>
    </ligand>
</feature>
<keyword evidence="14" id="KW-1185">Reference proteome</keyword>
<evidence type="ECO:0000256" key="8">
    <source>
        <dbReference type="ARBA" id="ARBA00022884"/>
    </source>
</evidence>
<keyword evidence="4 10" id="KW-0699">rRNA-binding</keyword>
<dbReference type="InterPro" id="IPR012340">
    <property type="entry name" value="NA-bd_OB-fold"/>
</dbReference>
<evidence type="ECO:0000259" key="11">
    <source>
        <dbReference type="PROSITE" id="PS50936"/>
    </source>
</evidence>
<dbReference type="PANTHER" id="PTHR32120:SF11">
    <property type="entry name" value="SMALL RIBOSOMAL SUBUNIT BIOGENESIS GTPASE RSGA 1, MITOCHONDRIAL-RELATED"/>
    <property type="match status" value="1"/>
</dbReference>
<feature type="binding site" evidence="10">
    <location>
        <position position="280"/>
    </location>
    <ligand>
        <name>Zn(2+)</name>
        <dbReference type="ChEBI" id="CHEBI:29105"/>
    </ligand>
</feature>
<dbReference type="SUPFAM" id="SSF50249">
    <property type="entry name" value="Nucleic acid-binding proteins"/>
    <property type="match status" value="1"/>
</dbReference>
<feature type="binding site" evidence="10">
    <location>
        <position position="293"/>
    </location>
    <ligand>
        <name>Zn(2+)</name>
        <dbReference type="ChEBI" id="CHEBI:29105"/>
    </ligand>
</feature>
<dbReference type="GeneID" id="72467615"/>
<comment type="subcellular location">
    <subcellularLocation>
        <location evidence="10">Cytoplasm</location>
    </subcellularLocation>
</comment>
<dbReference type="CDD" id="cd04466">
    <property type="entry name" value="S1_YloQ_GTPase"/>
    <property type="match status" value="1"/>
</dbReference>
<dbReference type="GO" id="GO:0019843">
    <property type="term" value="F:rRNA binding"/>
    <property type="evidence" value="ECO:0007669"/>
    <property type="project" value="UniProtKB-KW"/>
</dbReference>
<dbReference type="EMBL" id="BPUB01000001">
    <property type="protein sequence ID" value="GJG58354.1"/>
    <property type="molecule type" value="Genomic_DNA"/>
</dbReference>
<evidence type="ECO:0000313" key="13">
    <source>
        <dbReference type="EMBL" id="GJG58354.1"/>
    </source>
</evidence>
<dbReference type="Gene3D" id="1.10.40.50">
    <property type="entry name" value="Probable gtpase engc, domain 3"/>
    <property type="match status" value="1"/>
</dbReference>
<keyword evidence="6 10" id="KW-0378">Hydrolase</keyword>
<dbReference type="GO" id="GO:0005737">
    <property type="term" value="C:cytoplasm"/>
    <property type="evidence" value="ECO:0007669"/>
    <property type="project" value="UniProtKB-SubCell"/>
</dbReference>
<keyword evidence="9 10" id="KW-0342">GTP-binding</keyword>
<feature type="binding site" evidence="10">
    <location>
        <begin position="198"/>
        <end position="206"/>
    </location>
    <ligand>
        <name>GTP</name>
        <dbReference type="ChEBI" id="CHEBI:37565"/>
    </ligand>
</feature>
<dbReference type="NCBIfam" id="TIGR00157">
    <property type="entry name" value="ribosome small subunit-dependent GTPase A"/>
    <property type="match status" value="1"/>
</dbReference>
<dbReference type="HAMAP" id="MF_01820">
    <property type="entry name" value="GTPase_RsgA"/>
    <property type="match status" value="1"/>
</dbReference>
<dbReference type="Pfam" id="PF03193">
    <property type="entry name" value="RsgA_GTPase"/>
    <property type="match status" value="2"/>
</dbReference>
<dbReference type="PROSITE" id="PS51721">
    <property type="entry name" value="G_CP"/>
    <property type="match status" value="1"/>
</dbReference>
<evidence type="ECO:0000256" key="3">
    <source>
        <dbReference type="ARBA" id="ARBA00022723"/>
    </source>
</evidence>
<evidence type="ECO:0000256" key="1">
    <source>
        <dbReference type="ARBA" id="ARBA00022490"/>
    </source>
</evidence>
<feature type="binding site" evidence="10">
    <location>
        <position position="285"/>
    </location>
    <ligand>
        <name>Zn(2+)</name>
        <dbReference type="ChEBI" id="CHEBI:29105"/>
    </ligand>
</feature>
<dbReference type="InterPro" id="IPR027417">
    <property type="entry name" value="P-loop_NTPase"/>
</dbReference>
<dbReference type="GO" id="GO:0042274">
    <property type="term" value="P:ribosomal small subunit biogenesis"/>
    <property type="evidence" value="ECO:0007669"/>
    <property type="project" value="UniProtKB-UniRule"/>
</dbReference>
<feature type="binding site" evidence="10">
    <location>
        <begin position="126"/>
        <end position="129"/>
    </location>
    <ligand>
        <name>GTP</name>
        <dbReference type="ChEBI" id="CHEBI:37565"/>
    </ligand>
</feature>
<evidence type="ECO:0000313" key="14">
    <source>
        <dbReference type="Proteomes" id="UP000825483"/>
    </source>
</evidence>
<dbReference type="PANTHER" id="PTHR32120">
    <property type="entry name" value="SMALL RIBOSOMAL SUBUNIT BIOGENESIS GTPASE RSGA"/>
    <property type="match status" value="1"/>
</dbReference>
<evidence type="ECO:0000256" key="2">
    <source>
        <dbReference type="ARBA" id="ARBA00022517"/>
    </source>
</evidence>
<dbReference type="PROSITE" id="PS50936">
    <property type="entry name" value="ENGC_GTPASE"/>
    <property type="match status" value="1"/>
</dbReference>
<comment type="function">
    <text evidence="10">One of several proteins that assist in the late maturation steps of the functional core of the 30S ribosomal subunit. Helps release RbfA from mature subunits. May play a role in the assembly of ribosomal proteins into the subunit. Circularly permuted GTPase that catalyzes slow GTP hydrolysis, GTPase activity is stimulated by the 30S ribosomal subunit.</text>
</comment>
<evidence type="ECO:0000256" key="6">
    <source>
        <dbReference type="ARBA" id="ARBA00022801"/>
    </source>
</evidence>
<dbReference type="Gene3D" id="2.40.50.140">
    <property type="entry name" value="Nucleic acid-binding proteins"/>
    <property type="match status" value="1"/>
</dbReference>
<dbReference type="Proteomes" id="UP000825483">
    <property type="component" value="Unassembled WGS sequence"/>
</dbReference>
<keyword evidence="7 10" id="KW-0862">Zinc</keyword>
<dbReference type="InterPro" id="IPR004881">
    <property type="entry name" value="Ribosome_biogen_GTPase_RsgA"/>
</dbReference>
<dbReference type="GO" id="GO:0003924">
    <property type="term" value="F:GTPase activity"/>
    <property type="evidence" value="ECO:0007669"/>
    <property type="project" value="UniProtKB-UniRule"/>
</dbReference>
<dbReference type="RefSeq" id="WP_223926352.1">
    <property type="nucleotide sequence ID" value="NZ_BPTU01000001.1"/>
</dbReference>
<gene>
    <name evidence="10 13" type="primary">rsgA</name>
    <name evidence="13" type="ORF">PRLR5076_12050</name>
</gene>
<comment type="caution">
    <text evidence="13">The sequence shown here is derived from an EMBL/GenBank/DDBJ whole genome shotgun (WGS) entry which is preliminary data.</text>
</comment>
<protein>
    <recommendedName>
        <fullName evidence="10">Small ribosomal subunit biogenesis GTPase RsgA</fullName>
        <ecNumber evidence="10">3.6.1.-</ecNumber>
    </recommendedName>
</protein>
<evidence type="ECO:0000256" key="9">
    <source>
        <dbReference type="ARBA" id="ARBA00023134"/>
    </source>
</evidence>
<dbReference type="Pfam" id="PF16745">
    <property type="entry name" value="RsgA_N"/>
    <property type="match status" value="1"/>
</dbReference>
<dbReference type="InterPro" id="IPR030378">
    <property type="entry name" value="G_CP_dom"/>
</dbReference>
<sequence length="328" mass="36151">MHGLVIKNTGSWYTVKTDDGEMVECKIKGNFRLKGIRSTNPVAVGDKVSIVRNNEGTALITDIDDRKNYIIRKSPNLSKQSSILAANIDQAFLIVTVAHPETSTTFIDRFLAGAEAYRVPVTLVFNKTDLLDDDELRYQKMMINLYDSIGYKCIETSLAPATTAGPSAIADDDRLRAFEAGIATISKDIEGKVTLLSGNSGVGKSTLINRLIPGAGRKTAEISDAHDTGMHTTTFSEMLELPSGGYIIDTPGIKGFGTFDIERTELTSYFREIFKFSADCRFSNCTHTNEPGCAVKKAVADHYIAESRYNSYLSMLDDKDESKYREAF</sequence>
<dbReference type="CDD" id="cd01854">
    <property type="entry name" value="YjeQ_EngC"/>
    <property type="match status" value="1"/>
</dbReference>
<keyword evidence="3 10" id="KW-0479">Metal-binding</keyword>